<organism evidence="6">
    <name type="scientific">Bracon brevicornis</name>
    <dbReference type="NCBI Taxonomy" id="1563983"/>
    <lineage>
        <taxon>Eukaryota</taxon>
        <taxon>Metazoa</taxon>
        <taxon>Ecdysozoa</taxon>
        <taxon>Arthropoda</taxon>
        <taxon>Hexapoda</taxon>
        <taxon>Insecta</taxon>
        <taxon>Pterygota</taxon>
        <taxon>Neoptera</taxon>
        <taxon>Endopterygota</taxon>
        <taxon>Hymenoptera</taxon>
        <taxon>Apocrita</taxon>
        <taxon>Ichneumonoidea</taxon>
        <taxon>Braconidae</taxon>
        <taxon>Braconinae</taxon>
        <taxon>Bracon</taxon>
    </lineage>
</organism>
<dbReference type="PANTHER" id="PTHR10009">
    <property type="entry name" value="PROTEIN YELLOW-RELATED"/>
    <property type="match status" value="1"/>
</dbReference>
<dbReference type="InterPro" id="IPR017996">
    <property type="entry name" value="MRJP/yellow-related"/>
</dbReference>
<sequence>MWSLFLLGFLAAAQATNRATEVYHWQIVDVHWPSENAKSEAISANRYIAKNNVLAGIKVWKNQMFLTVPRWKAGVPVTLGVVPLTAVGNNTSPKLKAYPSWEMQEIGNCKAFQFVQSMEIDPYGRMWVLDTGRTEILTDEPVARCPPRLVVLDIEAGGKILKVHEFPEHVTPRNASYLNDLVLDSTEGGYVYISDASKEDPGIIVYSLKSDASWKIRHSTMQAAEEAVWFRVSAKRVKVEIPVDGIALSKLDDAERFVHYCPLASFELFALPTSVLKKNETDVDQYVQRLGRKPSQTDGMIVTADGRLYFGSLGDDTLMVWPSQPKTSTITTDARIVVRDHSRLVWPDTFAIDEEGDLFLTANSLQDFIDDEIDVHHYNSHIIKMNVGSKSYQYHQDGSLPEKMNVSMVDTKSSTAGEL</sequence>
<dbReference type="AlphaFoldDB" id="A0A6V7KAB5"/>
<evidence type="ECO:0000313" key="6">
    <source>
        <dbReference type="EMBL" id="CAD1559616.1"/>
    </source>
</evidence>
<feature type="chain" id="PRO_5027920798" evidence="5">
    <location>
        <begin position="16"/>
        <end position="419"/>
    </location>
</feature>
<evidence type="ECO:0000256" key="4">
    <source>
        <dbReference type="ARBA" id="ARBA00022729"/>
    </source>
</evidence>
<comment type="subcellular location">
    <subcellularLocation>
        <location evidence="1">Secreted</location>
    </subcellularLocation>
</comment>
<dbReference type="PANTHER" id="PTHR10009:SF18">
    <property type="entry name" value="PROTEIN YELLOW-LIKE PROTEIN"/>
    <property type="match status" value="1"/>
</dbReference>
<dbReference type="Gene3D" id="2.120.10.30">
    <property type="entry name" value="TolB, C-terminal domain"/>
    <property type="match status" value="1"/>
</dbReference>
<gene>
    <name evidence="6" type="ORF">BBRV_LOCUS70768</name>
</gene>
<comment type="similarity">
    <text evidence="2">Belongs to the major royal jelly protein family.</text>
</comment>
<evidence type="ECO:0000256" key="5">
    <source>
        <dbReference type="SAM" id="SignalP"/>
    </source>
</evidence>
<protein>
    <submittedName>
        <fullName evidence="6">Uncharacterized protein</fullName>
    </submittedName>
</protein>
<evidence type="ECO:0000256" key="2">
    <source>
        <dbReference type="ARBA" id="ARBA00009127"/>
    </source>
</evidence>
<dbReference type="InterPro" id="IPR011042">
    <property type="entry name" value="6-blade_b-propeller_TolB-like"/>
</dbReference>
<dbReference type="GO" id="GO:0005576">
    <property type="term" value="C:extracellular region"/>
    <property type="evidence" value="ECO:0007669"/>
    <property type="project" value="UniProtKB-SubCell"/>
</dbReference>
<keyword evidence="3" id="KW-0964">Secreted</keyword>
<dbReference type="SUPFAM" id="SSF63829">
    <property type="entry name" value="Calcium-dependent phosphotriesterase"/>
    <property type="match status" value="1"/>
</dbReference>
<accession>A0A6V7KAB5</accession>
<keyword evidence="4 5" id="KW-0732">Signal</keyword>
<name>A0A6V7KAB5_9HYME</name>
<dbReference type="EMBL" id="CADCXW020000023">
    <property type="protein sequence ID" value="CAD1559616.1"/>
    <property type="molecule type" value="Genomic_DNA"/>
</dbReference>
<reference evidence="6" key="1">
    <citation type="submission" date="2020-07" db="EMBL/GenBank/DDBJ databases">
        <authorList>
            <person name="Ferguson B K."/>
        </authorList>
    </citation>
    <scope>NUCLEOTIDE SEQUENCE</scope>
    <source>
        <strain evidence="6">L06</strain>
    </source>
</reference>
<feature type="signal peptide" evidence="5">
    <location>
        <begin position="1"/>
        <end position="15"/>
    </location>
</feature>
<proteinExistence type="inferred from homology"/>
<evidence type="ECO:0000256" key="3">
    <source>
        <dbReference type="ARBA" id="ARBA00022525"/>
    </source>
</evidence>
<evidence type="ECO:0000256" key="1">
    <source>
        <dbReference type="ARBA" id="ARBA00004613"/>
    </source>
</evidence>
<dbReference type="Pfam" id="PF03022">
    <property type="entry name" value="MRJP"/>
    <property type="match status" value="1"/>
</dbReference>